<feature type="transmembrane region" description="Helical" evidence="8">
    <location>
        <begin position="211"/>
        <end position="229"/>
    </location>
</feature>
<feature type="transmembrane region" description="Helical" evidence="8">
    <location>
        <begin position="487"/>
        <end position="505"/>
    </location>
</feature>
<dbReference type="Proteomes" id="UP000198680">
    <property type="component" value="Unassembled WGS sequence"/>
</dbReference>
<keyword evidence="4" id="KW-1003">Cell membrane</keyword>
<organism evidence="10 11">
    <name type="scientific">Geodermatophilus siccatus</name>
    <dbReference type="NCBI Taxonomy" id="1137991"/>
    <lineage>
        <taxon>Bacteria</taxon>
        <taxon>Bacillati</taxon>
        <taxon>Actinomycetota</taxon>
        <taxon>Actinomycetes</taxon>
        <taxon>Geodermatophilales</taxon>
        <taxon>Geodermatophilaceae</taxon>
        <taxon>Geodermatophilus</taxon>
    </lineage>
</organism>
<dbReference type="PRINTS" id="PR01035">
    <property type="entry name" value="TCRTETA"/>
</dbReference>
<feature type="transmembrane region" description="Helical" evidence="8">
    <location>
        <begin position="370"/>
        <end position="395"/>
    </location>
</feature>
<dbReference type="Gene3D" id="1.20.1250.20">
    <property type="entry name" value="MFS general substrate transporter like domains"/>
    <property type="match status" value="1"/>
</dbReference>
<comment type="subcellular location">
    <subcellularLocation>
        <location evidence="1">Cell membrane</location>
        <topology evidence="1">Multi-pass membrane protein</topology>
    </subcellularLocation>
</comment>
<evidence type="ECO:0000259" key="9">
    <source>
        <dbReference type="PROSITE" id="PS50850"/>
    </source>
</evidence>
<evidence type="ECO:0000256" key="5">
    <source>
        <dbReference type="ARBA" id="ARBA00022692"/>
    </source>
</evidence>
<evidence type="ECO:0000256" key="8">
    <source>
        <dbReference type="SAM" id="Phobius"/>
    </source>
</evidence>
<keyword evidence="3" id="KW-0813">Transport</keyword>
<dbReference type="InterPro" id="IPR001958">
    <property type="entry name" value="Tet-R_TetA/multi-R_MdtG-like"/>
</dbReference>
<dbReference type="AlphaFoldDB" id="A0A1G9Y1F3"/>
<gene>
    <name evidence="10" type="ORF">SAMN05660642_03851</name>
</gene>
<proteinExistence type="inferred from homology"/>
<comment type="similarity">
    <text evidence="2">Belongs to the major facilitator superfamily. TCR/Tet family.</text>
</comment>
<evidence type="ECO:0000313" key="10">
    <source>
        <dbReference type="EMBL" id="SDN02877.1"/>
    </source>
</evidence>
<feature type="transmembrane region" description="Helical" evidence="8">
    <location>
        <begin position="90"/>
        <end position="109"/>
    </location>
</feature>
<name>A0A1G9Y1F3_9ACTN</name>
<feature type="transmembrane region" description="Helical" evidence="8">
    <location>
        <begin position="177"/>
        <end position="199"/>
    </location>
</feature>
<dbReference type="PANTHER" id="PTHR23501">
    <property type="entry name" value="MAJOR FACILITATOR SUPERFAMILY"/>
    <property type="match status" value="1"/>
</dbReference>
<keyword evidence="5 8" id="KW-0812">Transmembrane</keyword>
<dbReference type="InterPro" id="IPR036259">
    <property type="entry name" value="MFS_trans_sf"/>
</dbReference>
<evidence type="ECO:0000256" key="2">
    <source>
        <dbReference type="ARBA" id="ARBA00007520"/>
    </source>
</evidence>
<evidence type="ECO:0000256" key="7">
    <source>
        <dbReference type="ARBA" id="ARBA00023136"/>
    </source>
</evidence>
<feature type="transmembrane region" description="Helical" evidence="8">
    <location>
        <begin position="148"/>
        <end position="171"/>
    </location>
</feature>
<dbReference type="GO" id="GO:0022857">
    <property type="term" value="F:transmembrane transporter activity"/>
    <property type="evidence" value="ECO:0007669"/>
    <property type="project" value="InterPro"/>
</dbReference>
<feature type="transmembrane region" description="Helical" evidence="8">
    <location>
        <begin position="280"/>
        <end position="304"/>
    </location>
</feature>
<dbReference type="SUPFAM" id="SSF103473">
    <property type="entry name" value="MFS general substrate transporter"/>
    <property type="match status" value="1"/>
</dbReference>
<keyword evidence="11" id="KW-1185">Reference proteome</keyword>
<dbReference type="InterPro" id="IPR004638">
    <property type="entry name" value="EmrB-like"/>
</dbReference>
<dbReference type="CDD" id="cd17502">
    <property type="entry name" value="MFS_Azr1_MDR_like"/>
    <property type="match status" value="1"/>
</dbReference>
<dbReference type="GO" id="GO:0005886">
    <property type="term" value="C:plasma membrane"/>
    <property type="evidence" value="ECO:0007669"/>
    <property type="project" value="UniProtKB-SubCell"/>
</dbReference>
<dbReference type="Gene3D" id="1.20.1720.10">
    <property type="entry name" value="Multidrug resistance protein D"/>
    <property type="match status" value="1"/>
</dbReference>
<evidence type="ECO:0000313" key="11">
    <source>
        <dbReference type="Proteomes" id="UP000198680"/>
    </source>
</evidence>
<dbReference type="NCBIfam" id="TIGR00711">
    <property type="entry name" value="efflux_EmrB"/>
    <property type="match status" value="1"/>
</dbReference>
<evidence type="ECO:0000256" key="3">
    <source>
        <dbReference type="ARBA" id="ARBA00022448"/>
    </source>
</evidence>
<reference evidence="11" key="1">
    <citation type="submission" date="2016-10" db="EMBL/GenBank/DDBJ databases">
        <authorList>
            <person name="Varghese N."/>
            <person name="Submissions S."/>
        </authorList>
    </citation>
    <scope>NUCLEOTIDE SEQUENCE [LARGE SCALE GENOMIC DNA]</scope>
    <source>
        <strain evidence="11">DSM 45419</strain>
    </source>
</reference>
<dbReference type="InterPro" id="IPR011701">
    <property type="entry name" value="MFS"/>
</dbReference>
<feature type="transmembrane region" description="Helical" evidence="8">
    <location>
        <begin position="241"/>
        <end position="260"/>
    </location>
</feature>
<dbReference type="RefSeq" id="WP_245700568.1">
    <property type="nucleotide sequence ID" value="NZ_FNHE01000011.1"/>
</dbReference>
<dbReference type="STRING" id="1137991.SAMN05660642_03851"/>
<feature type="transmembrane region" description="Helical" evidence="8">
    <location>
        <begin position="115"/>
        <end position="136"/>
    </location>
</feature>
<protein>
    <submittedName>
        <fullName evidence="10">Drug resistance transporter, EmrB/QacA subfamily</fullName>
    </submittedName>
</protein>
<evidence type="ECO:0000256" key="6">
    <source>
        <dbReference type="ARBA" id="ARBA00022989"/>
    </source>
</evidence>
<dbReference type="InterPro" id="IPR020846">
    <property type="entry name" value="MFS_dom"/>
</dbReference>
<sequence length="542" mass="56632">MHAPTPTATDDAPLFVLTRRRINLVFSALIAGMLVSSLDQTIVSTAMPTIVGDLGGVSHMAWVTTAYLLASTLVMPIYGKFGDLWGRRNLFLVAIALFTAASVGAALSTDFTWFVVWRGVQGLGGGGLMILSQAIIADVVPARERGKYLGPLGAVFGLAAVAGPLVGGFFTDHASLGWQWCFWINVPVGIAALVIGWFALTLPRKRNTEPVDYAGIATLSAATTSLVFFTDFGGDRGWTDGWTLVLMAVFAVSVLAFVLVEQRAVQPIIPLSLFRNPTFVVATALGAAIGLGMFSAIAFMPTFLQMASGTSAASSGLLMLPMMAGLFITAIGSGIATTRTGRYKVFPIAGVLVIAAAMLWMTTLSGDTSLVTICTMLFVMGLGLGLVMQVVVLVAQNAVSPRDLGTATSTNNYFREVGATLGVAVFGTVFTNRLAENLTGALQDNAQQAVAAGITSPDSLVPQAVEAAGEPLRTAIVDAYAGALAPVFGYLLPAFAVALLLALFLREIPLSDVAGLVARGEAVAGDDVDRRDDDAREATPAR</sequence>
<accession>A0A1G9Y1F3</accession>
<keyword evidence="7 8" id="KW-0472">Membrane</keyword>
<feature type="transmembrane region" description="Helical" evidence="8">
    <location>
        <begin position="24"/>
        <end position="47"/>
    </location>
</feature>
<dbReference type="Pfam" id="PF07690">
    <property type="entry name" value="MFS_1"/>
    <property type="match status" value="1"/>
</dbReference>
<dbReference type="EMBL" id="FNHE01000011">
    <property type="protein sequence ID" value="SDN02877.1"/>
    <property type="molecule type" value="Genomic_DNA"/>
</dbReference>
<evidence type="ECO:0000256" key="1">
    <source>
        <dbReference type="ARBA" id="ARBA00004651"/>
    </source>
</evidence>
<dbReference type="PROSITE" id="PS50850">
    <property type="entry name" value="MFS"/>
    <property type="match status" value="1"/>
</dbReference>
<feature type="domain" description="Major facilitator superfamily (MFS) profile" evidence="9">
    <location>
        <begin position="25"/>
        <end position="510"/>
    </location>
</feature>
<keyword evidence="6 8" id="KW-1133">Transmembrane helix</keyword>
<dbReference type="PANTHER" id="PTHR23501:SF197">
    <property type="entry name" value="COMD"/>
    <property type="match status" value="1"/>
</dbReference>
<evidence type="ECO:0000256" key="4">
    <source>
        <dbReference type="ARBA" id="ARBA00022475"/>
    </source>
</evidence>
<feature type="transmembrane region" description="Helical" evidence="8">
    <location>
        <begin position="59"/>
        <end position="78"/>
    </location>
</feature>
<feature type="transmembrane region" description="Helical" evidence="8">
    <location>
        <begin position="345"/>
        <end position="364"/>
    </location>
</feature>
<dbReference type="FunFam" id="1.20.1720.10:FF:000004">
    <property type="entry name" value="EmrB/QacA family drug resistance transporter"/>
    <property type="match status" value="1"/>
</dbReference>
<feature type="transmembrane region" description="Helical" evidence="8">
    <location>
        <begin position="316"/>
        <end position="338"/>
    </location>
</feature>